<dbReference type="GO" id="GO:0000160">
    <property type="term" value="P:phosphorelay signal transduction system"/>
    <property type="evidence" value="ECO:0007669"/>
    <property type="project" value="UniProtKB-KW"/>
</dbReference>
<dbReference type="PATRIC" id="fig|1214101.3.peg.83"/>
<reference evidence="3 4" key="1">
    <citation type="journal article" date="2012" name="J. Bacteriol.">
        <title>Genome sequence of the bacterium Streptomyces davawensis JCM 4913 and heterologous production of the unique antibiotic roseoflavin.</title>
        <authorList>
            <person name="Jankowitsch F."/>
            <person name="Schwarz J."/>
            <person name="Ruckert C."/>
            <person name="Gust B."/>
            <person name="Szczepanowski R."/>
            <person name="Blom J."/>
            <person name="Pelzer S."/>
            <person name="Kalinowski J."/>
            <person name="Mack M."/>
        </authorList>
    </citation>
    <scope>NUCLEOTIDE SEQUENCE [LARGE SCALE GENOMIC DNA]</scope>
    <source>
        <strain evidence="4">DSM 101723 / JCM 4913 / KCC S-0913 / 768</strain>
    </source>
</reference>
<dbReference type="HOGENOM" id="CLU_004665_3_0_11"/>
<dbReference type="InterPro" id="IPR036388">
    <property type="entry name" value="WH-like_DNA-bd_sf"/>
</dbReference>
<organism evidence="3 4">
    <name type="scientific">Streptomyces davaonensis (strain DSM 101723 / JCM 4913 / KCC S-0913 / 768)</name>
    <dbReference type="NCBI Taxonomy" id="1214101"/>
    <lineage>
        <taxon>Bacteria</taxon>
        <taxon>Bacillati</taxon>
        <taxon>Actinomycetota</taxon>
        <taxon>Actinomycetes</taxon>
        <taxon>Kitasatosporales</taxon>
        <taxon>Streptomycetaceae</taxon>
        <taxon>Streptomyces</taxon>
    </lineage>
</organism>
<dbReference type="PANTHER" id="PTHR35807">
    <property type="entry name" value="TRANSCRIPTIONAL REGULATOR REDD-RELATED"/>
    <property type="match status" value="1"/>
</dbReference>
<dbReference type="Gene3D" id="1.10.10.10">
    <property type="entry name" value="Winged helix-like DNA-binding domain superfamily/Winged helix DNA-binding domain"/>
    <property type="match status" value="1"/>
</dbReference>
<proteinExistence type="predicted"/>
<dbReference type="InterPro" id="IPR005158">
    <property type="entry name" value="BTAD"/>
</dbReference>
<keyword evidence="1" id="KW-0902">Two-component regulatory system</keyword>
<sequence>MNPSPSPPQHTNLQLLGQFRLELNGEPVPLCGNAQRLLAFIGLRGCVCRSVVAQTLWPDATETHARGSLRTSLWHLSSDGRKLELVHCTQESLTLGHGVRVDASTLARTALDIVRGRGPFHADPLLLGVLDRGDLLPDWDDNWVVLEREWLRRLRLQALDILAERLARHNMPALALEAALASIRIEPLREYPHRAAVSAHLAEGNMIEALRHYEAFRQLLRTELGAEPSPWFTRKIPVKRRWRPRR</sequence>
<dbReference type="STRING" id="1214101.BN159_0085"/>
<dbReference type="KEGG" id="sdv:BN159_0085"/>
<dbReference type="InterPro" id="IPR051677">
    <property type="entry name" value="AfsR-DnrI-RedD_regulator"/>
</dbReference>
<dbReference type="Pfam" id="PF03704">
    <property type="entry name" value="BTAD"/>
    <property type="match status" value="1"/>
</dbReference>
<evidence type="ECO:0000259" key="2">
    <source>
        <dbReference type="SMART" id="SM01043"/>
    </source>
</evidence>
<evidence type="ECO:0000313" key="3">
    <source>
        <dbReference type="EMBL" id="CCK24464.1"/>
    </source>
</evidence>
<evidence type="ECO:0000256" key="1">
    <source>
        <dbReference type="ARBA" id="ARBA00023012"/>
    </source>
</evidence>
<dbReference type="SMART" id="SM01043">
    <property type="entry name" value="BTAD"/>
    <property type="match status" value="1"/>
</dbReference>
<protein>
    <submittedName>
        <fullName evidence="3">Transcriptional regulator</fullName>
    </submittedName>
</protein>
<dbReference type="EMBL" id="HE971709">
    <property type="protein sequence ID" value="CCK24464.1"/>
    <property type="molecule type" value="Genomic_DNA"/>
</dbReference>
<feature type="domain" description="Bacterial transcriptional activator" evidence="2">
    <location>
        <begin position="101"/>
        <end position="239"/>
    </location>
</feature>
<dbReference type="SUPFAM" id="SSF48452">
    <property type="entry name" value="TPR-like"/>
    <property type="match status" value="1"/>
</dbReference>
<gene>
    <name evidence="3" type="ORF">BN159_0085</name>
</gene>
<keyword evidence="4" id="KW-1185">Reference proteome</keyword>
<dbReference type="Proteomes" id="UP000008043">
    <property type="component" value="Chromosome"/>
</dbReference>
<accession>K4QVR0</accession>
<dbReference type="InterPro" id="IPR011990">
    <property type="entry name" value="TPR-like_helical_dom_sf"/>
</dbReference>
<evidence type="ECO:0000313" key="4">
    <source>
        <dbReference type="Proteomes" id="UP000008043"/>
    </source>
</evidence>
<dbReference type="eggNOG" id="COG3629">
    <property type="taxonomic scope" value="Bacteria"/>
</dbReference>
<name>K4QVR0_STRDJ</name>
<dbReference type="AlphaFoldDB" id="K4QVR0"/>
<dbReference type="Gene3D" id="1.25.40.10">
    <property type="entry name" value="Tetratricopeptide repeat domain"/>
    <property type="match status" value="1"/>
</dbReference>